<reference evidence="1 2" key="1">
    <citation type="submission" date="2018-05" db="EMBL/GenBank/DDBJ databases">
        <title>Vibrio limimaris sp. nov., isolated from marine sediment.</title>
        <authorList>
            <person name="Li C.-M."/>
        </authorList>
    </citation>
    <scope>NUCLEOTIDE SEQUENCE [LARGE SCALE GENOMIC DNA]</scope>
    <source>
        <strain evidence="1 2">E4404</strain>
    </source>
</reference>
<sequence length="140" mass="16545">MKIDTAFLNRCIQTLNEAQTLLQTVEPESIQYEMYRSACVKEFEIILEQSGKLLKKALTPYMHSTRAVNKLFFKDVFRQAAQYELITLEEAERWLVYRDNRNNLAHDYGVEFADKTLSLLPAFIKDARLLECMLREHEYD</sequence>
<dbReference type="EMBL" id="QFWT01000002">
    <property type="protein sequence ID" value="PWI34697.1"/>
    <property type="molecule type" value="Genomic_DNA"/>
</dbReference>
<gene>
    <name evidence="1" type="ORF">DI392_05375</name>
</gene>
<accession>A0A2U3BD46</accession>
<dbReference type="OrthoDB" id="9810452at2"/>
<organism evidence="1 2">
    <name type="scientific">Vibrio albus</name>
    <dbReference type="NCBI Taxonomy" id="2200953"/>
    <lineage>
        <taxon>Bacteria</taxon>
        <taxon>Pseudomonadati</taxon>
        <taxon>Pseudomonadota</taxon>
        <taxon>Gammaproteobacteria</taxon>
        <taxon>Vibrionales</taxon>
        <taxon>Vibrionaceae</taxon>
        <taxon>Vibrio</taxon>
    </lineage>
</organism>
<dbReference type="AlphaFoldDB" id="A0A2U3BD46"/>
<keyword evidence="2" id="KW-1185">Reference proteome</keyword>
<dbReference type="Pfam" id="PF08780">
    <property type="entry name" value="NTase_sub_bind"/>
    <property type="match status" value="1"/>
</dbReference>
<dbReference type="SUPFAM" id="SSF81593">
    <property type="entry name" value="Nucleotidyltransferase substrate binding subunit/domain"/>
    <property type="match status" value="1"/>
</dbReference>
<evidence type="ECO:0000313" key="1">
    <source>
        <dbReference type="EMBL" id="PWI34697.1"/>
    </source>
</evidence>
<name>A0A2U3BD46_9VIBR</name>
<dbReference type="Proteomes" id="UP000245362">
    <property type="component" value="Unassembled WGS sequence"/>
</dbReference>
<protein>
    <submittedName>
        <fullName evidence="1">Nucleotidyltransferase</fullName>
    </submittedName>
</protein>
<dbReference type="Gene3D" id="1.20.120.330">
    <property type="entry name" value="Nucleotidyltransferases domain 2"/>
    <property type="match status" value="1"/>
</dbReference>
<dbReference type="InterPro" id="IPR010235">
    <property type="entry name" value="HepT"/>
</dbReference>
<proteinExistence type="predicted"/>
<comment type="caution">
    <text evidence="1">The sequence shown here is derived from an EMBL/GenBank/DDBJ whole genome shotgun (WGS) entry which is preliminary data.</text>
</comment>
<dbReference type="GO" id="GO:0016740">
    <property type="term" value="F:transferase activity"/>
    <property type="evidence" value="ECO:0007669"/>
    <property type="project" value="UniProtKB-KW"/>
</dbReference>
<evidence type="ECO:0000313" key="2">
    <source>
        <dbReference type="Proteomes" id="UP000245362"/>
    </source>
</evidence>
<keyword evidence="1" id="KW-0808">Transferase</keyword>